<name>A0ABW2Z4L2_9SPHI</name>
<feature type="domain" description="PBP" evidence="2">
    <location>
        <begin position="27"/>
        <end position="273"/>
    </location>
</feature>
<protein>
    <submittedName>
        <fullName evidence="3">PstS family phosphate ABC transporter substrate-binding protein</fullName>
    </submittedName>
</protein>
<accession>A0ABW2Z4L2</accession>
<evidence type="ECO:0000256" key="1">
    <source>
        <dbReference type="ARBA" id="ARBA00022729"/>
    </source>
</evidence>
<sequence length="301" mass="33261">MKFKAKYLFVALLAITACGEKKSEGKQKETTISGTTLIAVDESCQPIVDEEAFIFKSLNEGANLNIVYGSENRAVRMLLNDSVRLAILSRKLSTQEERILINRNLAPLVDRFAVDAVALIVNNASVDTLITVSELKSMLNGKTKTELNIVFDNPNSSLVRYLKAFSGSADLKGRNIYALKDNKEVIKYVSQHTNAIGITGFSWLNDPDDDFADAVKKVKLVGVKDDSNKTEYFKPSQSTLALKQYPLTRDLYIVNSTGKQGLGSGFAYFLLGEKGQRILLQSGILPDSIPTREVNIIKKNK</sequence>
<dbReference type="InterPro" id="IPR050811">
    <property type="entry name" value="Phosphate_ABC_transporter"/>
</dbReference>
<dbReference type="PANTHER" id="PTHR30570:SF1">
    <property type="entry name" value="PHOSPHATE-BINDING PROTEIN PSTS"/>
    <property type="match status" value="1"/>
</dbReference>
<dbReference type="Pfam" id="PF12849">
    <property type="entry name" value="PBP_like_2"/>
    <property type="match status" value="1"/>
</dbReference>
<dbReference type="PANTHER" id="PTHR30570">
    <property type="entry name" value="PERIPLASMIC PHOSPHATE BINDING COMPONENT OF PHOSPHATE ABC TRANSPORTER"/>
    <property type="match status" value="1"/>
</dbReference>
<dbReference type="SUPFAM" id="SSF53850">
    <property type="entry name" value="Periplasmic binding protein-like II"/>
    <property type="match status" value="1"/>
</dbReference>
<organism evidence="3 4">
    <name type="scientific">Mucilaginibacter calamicampi</name>
    <dbReference type="NCBI Taxonomy" id="1302352"/>
    <lineage>
        <taxon>Bacteria</taxon>
        <taxon>Pseudomonadati</taxon>
        <taxon>Bacteroidota</taxon>
        <taxon>Sphingobacteriia</taxon>
        <taxon>Sphingobacteriales</taxon>
        <taxon>Sphingobacteriaceae</taxon>
        <taxon>Mucilaginibacter</taxon>
    </lineage>
</organism>
<dbReference type="InterPro" id="IPR024370">
    <property type="entry name" value="PBP_domain"/>
</dbReference>
<keyword evidence="4" id="KW-1185">Reference proteome</keyword>
<dbReference type="Gene3D" id="3.40.190.10">
    <property type="entry name" value="Periplasmic binding protein-like II"/>
    <property type="match status" value="2"/>
</dbReference>
<dbReference type="RefSeq" id="WP_377101999.1">
    <property type="nucleotide sequence ID" value="NZ_JBHTHU010000021.1"/>
</dbReference>
<gene>
    <name evidence="3" type="ORF">ACFQZS_16285</name>
</gene>
<comment type="caution">
    <text evidence="3">The sequence shown here is derived from an EMBL/GenBank/DDBJ whole genome shotgun (WGS) entry which is preliminary data.</text>
</comment>
<proteinExistence type="predicted"/>
<evidence type="ECO:0000313" key="4">
    <source>
        <dbReference type="Proteomes" id="UP001596958"/>
    </source>
</evidence>
<reference evidence="4" key="1">
    <citation type="journal article" date="2019" name="Int. J. Syst. Evol. Microbiol.">
        <title>The Global Catalogue of Microorganisms (GCM) 10K type strain sequencing project: providing services to taxonomists for standard genome sequencing and annotation.</title>
        <authorList>
            <consortium name="The Broad Institute Genomics Platform"/>
            <consortium name="The Broad Institute Genome Sequencing Center for Infectious Disease"/>
            <person name="Wu L."/>
            <person name="Ma J."/>
        </authorList>
    </citation>
    <scope>NUCLEOTIDE SEQUENCE [LARGE SCALE GENOMIC DNA]</scope>
    <source>
        <strain evidence="4">CCUG 63418</strain>
    </source>
</reference>
<dbReference type="EMBL" id="JBHTHU010000021">
    <property type="protein sequence ID" value="MFD0751711.1"/>
    <property type="molecule type" value="Genomic_DNA"/>
</dbReference>
<evidence type="ECO:0000259" key="2">
    <source>
        <dbReference type="Pfam" id="PF12849"/>
    </source>
</evidence>
<dbReference type="PROSITE" id="PS51257">
    <property type="entry name" value="PROKAR_LIPOPROTEIN"/>
    <property type="match status" value="1"/>
</dbReference>
<keyword evidence="1" id="KW-0732">Signal</keyword>
<dbReference type="Proteomes" id="UP001596958">
    <property type="component" value="Unassembled WGS sequence"/>
</dbReference>
<evidence type="ECO:0000313" key="3">
    <source>
        <dbReference type="EMBL" id="MFD0751711.1"/>
    </source>
</evidence>